<proteinExistence type="predicted"/>
<feature type="compositionally biased region" description="Polar residues" evidence="1">
    <location>
        <begin position="35"/>
        <end position="44"/>
    </location>
</feature>
<sequence>MAGNSSRSSRPAPLSPYNFDDPFESTAVPGAEQRSGGSSALFHTSTKRLEAGPDNDFDAPDHLSRASALESWRSTPSPKKKSRKQWNGEYLYLSTPRQGPRLERVSPIPLEYDQPIAETTPSASSDDFEPDVNSPLFQKSVEALRREGWGKAFQQQKTSDDASSSEAETEILESDPDAGPGLSALPEDSWNTRSEPALAFLEEPSTAREFDAGLLLGKINFQTTSASARSFNSKCLVSRISHSNHSKSDRAHSTTATPQSAVQAYKATGLVREVDIHTPSSTNPSSRNQSRLKRKSKFEVQRDAAKAPTKRDAPKENDGRPPTVLKDKTNLPLRMRYLPQQPSPDSLKQKRSTANRKLQQSQHSLPDALKAGFIRNPEPAEDPLRPPTAIRKAAPGNLKTTATLGPAGIPQPSPRPTSSITPPKRTIKPIVRLPGYRSGRYFSPDRAQAISRTLAVLEQRAPSNPPYISPPLVRHAILGPSRIPQPSPLPAKLVRPSKRTHKPRVRLPEYHGDRFLSPDHAQAISQTLAVLERRAPHDPPSDSPPLVRYARRGKQGYTENVQFDQDELVLHQPTPMRGKMAMRKVVERFEKMAMDAEEEVIRQQMLSELGEA</sequence>
<keyword evidence="3" id="KW-1185">Reference proteome</keyword>
<feature type="compositionally biased region" description="Low complexity" evidence="1">
    <location>
        <begin position="1"/>
        <end position="16"/>
    </location>
</feature>
<feature type="compositionally biased region" description="Polar residues" evidence="1">
    <location>
        <begin position="278"/>
        <end position="289"/>
    </location>
</feature>
<dbReference type="AlphaFoldDB" id="A0AA43QIB6"/>
<name>A0AA43QIB6_9LECA</name>
<feature type="region of interest" description="Disordered" evidence="1">
    <location>
        <begin position="481"/>
        <end position="501"/>
    </location>
</feature>
<comment type="caution">
    <text evidence="2">The sequence shown here is derived from an EMBL/GenBank/DDBJ whole genome shotgun (WGS) entry which is preliminary data.</text>
</comment>
<feature type="region of interest" description="Disordered" evidence="1">
    <location>
        <begin position="1"/>
        <end position="190"/>
    </location>
</feature>
<dbReference type="EMBL" id="JAPUFD010000004">
    <property type="protein sequence ID" value="MDI1487063.1"/>
    <property type="molecule type" value="Genomic_DNA"/>
</dbReference>
<evidence type="ECO:0000256" key="1">
    <source>
        <dbReference type="SAM" id="MobiDB-lite"/>
    </source>
</evidence>
<dbReference type="Proteomes" id="UP001161017">
    <property type="component" value="Unassembled WGS sequence"/>
</dbReference>
<feature type="compositionally biased region" description="Polar residues" evidence="1">
    <location>
        <begin position="355"/>
        <end position="364"/>
    </location>
</feature>
<reference evidence="2" key="1">
    <citation type="journal article" date="2023" name="Genome Biol. Evol.">
        <title>First Whole Genome Sequence and Flow Cytometry Genome Size Data for the Lichen-Forming Fungus Ramalina farinacea (Ascomycota).</title>
        <authorList>
            <person name="Llewellyn T."/>
            <person name="Mian S."/>
            <person name="Hill R."/>
            <person name="Leitch I.J."/>
            <person name="Gaya E."/>
        </authorList>
    </citation>
    <scope>NUCLEOTIDE SEQUENCE</scope>
    <source>
        <strain evidence="2">LIQ254RAFAR</strain>
    </source>
</reference>
<organism evidence="2 3">
    <name type="scientific">Ramalina farinacea</name>
    <dbReference type="NCBI Taxonomy" id="258253"/>
    <lineage>
        <taxon>Eukaryota</taxon>
        <taxon>Fungi</taxon>
        <taxon>Dikarya</taxon>
        <taxon>Ascomycota</taxon>
        <taxon>Pezizomycotina</taxon>
        <taxon>Lecanoromycetes</taxon>
        <taxon>OSLEUM clade</taxon>
        <taxon>Lecanoromycetidae</taxon>
        <taxon>Lecanorales</taxon>
        <taxon>Lecanorineae</taxon>
        <taxon>Ramalinaceae</taxon>
        <taxon>Ramalina</taxon>
    </lineage>
</organism>
<feature type="compositionally biased region" description="Basic and acidic residues" evidence="1">
    <location>
        <begin position="297"/>
        <end position="329"/>
    </location>
</feature>
<feature type="compositionally biased region" description="Acidic residues" evidence="1">
    <location>
        <begin position="167"/>
        <end position="176"/>
    </location>
</feature>
<gene>
    <name evidence="2" type="ORF">OHK93_006326</name>
</gene>
<protein>
    <submittedName>
        <fullName evidence="2">Uncharacterized protein</fullName>
    </submittedName>
</protein>
<feature type="region of interest" description="Disordered" evidence="1">
    <location>
        <begin position="402"/>
        <end position="425"/>
    </location>
</feature>
<evidence type="ECO:0000313" key="3">
    <source>
        <dbReference type="Proteomes" id="UP001161017"/>
    </source>
</evidence>
<accession>A0AA43QIB6</accession>
<feature type="region of interest" description="Disordered" evidence="1">
    <location>
        <begin position="276"/>
        <end position="366"/>
    </location>
</feature>
<evidence type="ECO:0000313" key="2">
    <source>
        <dbReference type="EMBL" id="MDI1487063.1"/>
    </source>
</evidence>